<dbReference type="GO" id="GO:0006869">
    <property type="term" value="P:lipid transport"/>
    <property type="evidence" value="ECO:0007669"/>
    <property type="project" value="UniProtKB-KW"/>
</dbReference>
<name>T0QT10_SAPDV</name>
<keyword evidence="3" id="KW-0445">Lipid transport</keyword>
<proteinExistence type="inferred from homology"/>
<evidence type="ECO:0000256" key="4">
    <source>
        <dbReference type="SAM" id="MobiDB-lite"/>
    </source>
</evidence>
<feature type="compositionally biased region" description="Low complexity" evidence="4">
    <location>
        <begin position="432"/>
        <end position="454"/>
    </location>
</feature>
<feature type="domain" description="Vacuolar protein sorting-associated protein 13 VPS13 adaptor binding" evidence="6">
    <location>
        <begin position="1704"/>
        <end position="2343"/>
    </location>
</feature>
<reference evidence="8 9" key="1">
    <citation type="submission" date="2012-04" db="EMBL/GenBank/DDBJ databases">
        <title>The Genome Sequence of Saprolegnia declina VS20.</title>
        <authorList>
            <consortium name="The Broad Institute Genome Sequencing Platform"/>
            <person name="Russ C."/>
            <person name="Nusbaum C."/>
            <person name="Tyler B."/>
            <person name="van West P."/>
            <person name="Dieguez-Uribeondo J."/>
            <person name="de Bruijn I."/>
            <person name="Tripathy S."/>
            <person name="Jiang R."/>
            <person name="Young S.K."/>
            <person name="Zeng Q."/>
            <person name="Gargeya S."/>
            <person name="Fitzgerald M."/>
            <person name="Haas B."/>
            <person name="Abouelleil A."/>
            <person name="Alvarado L."/>
            <person name="Arachchi H.M."/>
            <person name="Berlin A."/>
            <person name="Chapman S.B."/>
            <person name="Goldberg J."/>
            <person name="Griggs A."/>
            <person name="Gujja S."/>
            <person name="Hansen M."/>
            <person name="Howarth C."/>
            <person name="Imamovic A."/>
            <person name="Larimer J."/>
            <person name="McCowen C."/>
            <person name="Montmayeur A."/>
            <person name="Murphy C."/>
            <person name="Neiman D."/>
            <person name="Pearson M."/>
            <person name="Priest M."/>
            <person name="Roberts A."/>
            <person name="Saif S."/>
            <person name="Shea T."/>
            <person name="Sisk P."/>
            <person name="Sykes S."/>
            <person name="Wortman J."/>
            <person name="Nusbaum C."/>
            <person name="Birren B."/>
        </authorList>
    </citation>
    <scope>NUCLEOTIDE SEQUENCE [LARGE SCALE GENOMIC DNA]</scope>
    <source>
        <strain evidence="8 9">VS20</strain>
    </source>
</reference>
<feature type="domain" description="Chorein N-terminal" evidence="5">
    <location>
        <begin position="1"/>
        <end position="231"/>
    </location>
</feature>
<dbReference type="InParanoid" id="T0QT10"/>
<evidence type="ECO:0000256" key="3">
    <source>
        <dbReference type="ARBA" id="ARBA00023055"/>
    </source>
</evidence>
<keyword evidence="2" id="KW-0813">Transport</keyword>
<dbReference type="RefSeq" id="XP_008608784.1">
    <property type="nucleotide sequence ID" value="XM_008610562.1"/>
</dbReference>
<dbReference type="Proteomes" id="UP000030762">
    <property type="component" value="Unassembled WGS sequence"/>
</dbReference>
<dbReference type="InterPro" id="IPR056748">
    <property type="entry name" value="VPS13-like_C"/>
</dbReference>
<dbReference type="OrthoDB" id="428159at2759"/>
<feature type="region of interest" description="Disordered" evidence="4">
    <location>
        <begin position="123"/>
        <end position="142"/>
    </location>
</feature>
<evidence type="ECO:0000313" key="8">
    <source>
        <dbReference type="EMBL" id="EQC37851.1"/>
    </source>
</evidence>
<protein>
    <recommendedName>
        <fullName evidence="10">C2 domain-containing protein</fullName>
    </recommendedName>
</protein>
<evidence type="ECO:0008006" key="10">
    <source>
        <dbReference type="Google" id="ProtNLM"/>
    </source>
</evidence>
<dbReference type="InterPro" id="IPR026847">
    <property type="entry name" value="VPS13"/>
</dbReference>
<dbReference type="VEuPathDB" id="FungiDB:SDRG_04874"/>
<evidence type="ECO:0000256" key="1">
    <source>
        <dbReference type="ARBA" id="ARBA00006545"/>
    </source>
</evidence>
<dbReference type="Pfam" id="PF25036">
    <property type="entry name" value="VPS13_VAB"/>
    <property type="match status" value="1"/>
</dbReference>
<dbReference type="EMBL" id="JH767143">
    <property type="protein sequence ID" value="EQC37851.1"/>
    <property type="molecule type" value="Genomic_DNA"/>
</dbReference>
<keyword evidence="9" id="KW-1185">Reference proteome</keyword>
<dbReference type="GO" id="GO:0006623">
    <property type="term" value="P:protein targeting to vacuole"/>
    <property type="evidence" value="ECO:0007669"/>
    <property type="project" value="TreeGrafter"/>
</dbReference>
<dbReference type="OMA" id="CNDSDER"/>
<evidence type="ECO:0000259" key="6">
    <source>
        <dbReference type="Pfam" id="PF25036"/>
    </source>
</evidence>
<dbReference type="eggNOG" id="KOG1809">
    <property type="taxonomic scope" value="Eukaryota"/>
</dbReference>
<dbReference type="PANTHER" id="PTHR16166:SF93">
    <property type="entry name" value="INTERMEMBRANE LIPID TRANSFER PROTEIN VPS13"/>
    <property type="match status" value="1"/>
</dbReference>
<evidence type="ECO:0000313" key="9">
    <source>
        <dbReference type="Proteomes" id="UP000030762"/>
    </source>
</evidence>
<evidence type="ECO:0000259" key="5">
    <source>
        <dbReference type="Pfam" id="PF12624"/>
    </source>
</evidence>
<evidence type="ECO:0000259" key="7">
    <source>
        <dbReference type="Pfam" id="PF25037"/>
    </source>
</evidence>
<organism evidence="8 9">
    <name type="scientific">Saprolegnia diclina (strain VS20)</name>
    <dbReference type="NCBI Taxonomy" id="1156394"/>
    <lineage>
        <taxon>Eukaryota</taxon>
        <taxon>Sar</taxon>
        <taxon>Stramenopiles</taxon>
        <taxon>Oomycota</taxon>
        <taxon>Saprolegniomycetes</taxon>
        <taxon>Saprolegniales</taxon>
        <taxon>Saprolegniaceae</taxon>
        <taxon>Saprolegnia</taxon>
    </lineage>
</organism>
<gene>
    <name evidence="8" type="ORF">SDRG_04874</name>
</gene>
<dbReference type="GO" id="GO:0045053">
    <property type="term" value="P:protein retention in Golgi apparatus"/>
    <property type="evidence" value="ECO:0007669"/>
    <property type="project" value="TreeGrafter"/>
</dbReference>
<comment type="similarity">
    <text evidence="1">Belongs to the VPS13 family.</text>
</comment>
<evidence type="ECO:0000256" key="2">
    <source>
        <dbReference type="ARBA" id="ARBA00022448"/>
    </source>
</evidence>
<dbReference type="Pfam" id="PF12624">
    <property type="entry name" value="VPS13_N"/>
    <property type="match status" value="1"/>
</dbReference>
<dbReference type="GeneID" id="19945601"/>
<dbReference type="InterPro" id="IPR009543">
    <property type="entry name" value="VPS13_VAB"/>
</dbReference>
<dbReference type="Pfam" id="PF25037">
    <property type="entry name" value="VPS13_C"/>
    <property type="match status" value="1"/>
</dbReference>
<dbReference type="STRING" id="1156394.T0QT10"/>
<sequence>MFERYIEGLVVDYFSEWLDGFDKEGMRVALFGGKICFSNLKFKREALDALRLPFVLKEGRLGNLFIKVPWKRLSKESVHVVLEDLYLVLGPCHEGANAATQSERLRWAKQHELRMRELLCASKSDSATPTSPRDKTETKTKQSSSWKYKDKIMNTVLENLSFELKRIHVRYEDTSMEVSSHPLSFGISIDELKVATTNANGHVAFLDRSSSHTPFVHKLVELKSCYVYWDLAKATGGTQMTYLVEPFSTTAKITENNDASSYNFIPRYRVRVAASDLVVAVAPSQCKDITNVLHFFSAHETYLKRSECRKQRPSVSVRGNPRVWWQYAINATRRLLLPATALPPSWRQYVFLVKMRTAYIPLYTRSLNLAPWKPPLEPAEGVQLQAMEDDPRLTAETLVFFRLCAKEEVAMETTRRKHIKESTKTAKWSLLKKSPAPSPTHAATTPPTTSSKFSLFSPRKAEPPPVPPSPTSSGPVTPTSALQVTLEPIERQLVYEHVGSWFFEDDALPVAPAPSTASVTSPKTTKSPGILLGLDFNMDRVQVAVAKESLTDAKQVIRKEFVRFDMSAIAFSLQHHLHVGHGRQECNVEFSVGHVELLDATVSADSPFAVIFGPLPHLRSKAPLIQLKYDAQPTLSSITVAIDPARLLYHKKAMDKITKYITPDLDKKAASSKTTAAFNDDDDDTTLVPLHVVVHVSQVQVAVAGADDAFLLLHMTGGSFRTDDVHQAFTSSLEAVDLLLVPVGQLHLLADDATLAHNCRLFKRFPCAVQGTCKASAIWSYNVVLGPLLANVLEGQVRSLVHLGMYLAPPSTSVASTKVRGLPTPLEVHVETSAVQLRVVGNEVLRSGLQLEAANVKVDATREATGALTLTGHIEQLLGKEAVATTTHRSYTFDERVTTTLLAMPDVATWTCVVAAGAPPILTLELPTLDVYWNYHVLKEALLCFLVPWPLSPVLVSDALLANVSLRASGVRWRLNPADDVTFDVVCGKLDTRTAIYVNGDVFCDITSTDVRISGAKDADVLLLSLPGEAIFRYEASGAGALVNRDNAAAYIKAALGHVHSSYHHAYVVAFGQYMLGRVSELFTWLYLAREGLGKTAIAPALLRCKVDASIESIEMQLPPGVRAVADWVVRVASIQVTSSQYLTTDYEQYTIVFDLGLPPYLSAKGANIVFVAAKSDTRLDVLAPEVTLDVGHDQVAYALALVQDNLLAPALPMEVMVSPLQETEATDDSVILRTSIVVPTLTLTLLQQHKPLVTLKMTTTRLELDEFTNDAITLQAAVGDISVTDTAKALDLHLFARAEQSALSASVELSPNDGNKTVVLRLDTLHVVPHVATLLSVAACLQQMPRPPPRSTPTTGSLDVTLKLLEYNVQLSASPGRILSVLGTLEGHIAQSSKRPVVNLKGAETLLLLSEAWPLASAMPRLGDTLHLLVHGVGRALCAGFGFEIDMALSETVQQISAYLLDVHGVLSGDDMALLYFTARSYARQLARASSDAPSASDWFITLVFNCASLTLISPQGDTFAPMLKLYLYNLLLKESYKSSINASMASDLSVQFSDEPERQLSEKEGMSLWCFNASLGAWEPCLEPWSFRASLATTVEDDTTIQRASFHGSKAQKCHLNVSLSTLTNLCCVLRHLLGASPPIEVHNDVACGVYVCNDSDERISYWAANADCRRPLDVPPHKTVPLQLATETFFPSDQTISLCFGDEWQPLNDVRLHAAGAFVYHLMPKEKGAKKSLPVLLDVASVNGLRTLTMSSIARVYNDGDVIVRVGVVVTDDDDGSSRIVEACEIAPTTFQALPLALCKGLGDTQLVFMPLLPGYNWSAPVLVDAEAVETIATCPLSSVSKKGCNCLATFSATTTPASATSDVCTHGDFHLRVVSALEAPRNRHALSQFVSVRVLAPITIENRCPMPIQMLMFTTKKVPPPDAPVRPPQLDEEIEPVQIHLVVSKTIAPSEVVHVYAASLLYKTYASMALVSPRWSPLKPLHVPEKDKTMWAVDDGSGRQHYVQWALLESHHKQRQAVVFPSYILYDQTSLSLLYDVDAARLHSKKSFISFGSNSKSNLSASDSLETDVIHASLQALAKDAVVDEAAGRLPYMVSGSNDVNIRLDKAKSLRTSSSVVRLDAISDSVQNVHRLFSDVTREWHDIGALSRDADHRTKIITFVPRYMVLNKTPYALLLSPSALLKEKDLTRLPTLDASSTPPPNLVGSRQYEPKRDSFSTFHWSTMSDPTDPCVRIRPADASGWKWSGKFSLHDVGETALNAVNRVTGDIHIVRVQIRVYRGTQIYVVFSHEANTPLYRIVNLCDDVVHFHQHVLTEANLTSKPTMRRLLPKDDLCFGWDEPYFVDERTLALSFPNAVSCQVHVDRIADEVQHVELNGAKIFLQVVLDGLTKVLYIQAHAPSPRDALLRKKKPPLLHHARYIVDCVLPHTVVSLIDGVPAELLVLTVTNVMVIGGLTPDDNEVELTIERVQIDNQTPHAMFPVVFAPSSSALTSPTNDDEAKAEPAPFVHLSLIRLFYSADIEFFKYFSALMQPATLQLDASILLSIAQLVGNGVNVVQSYFPHWFVQDHTLAFVEKLHAKSEPRVYFETLQLHPLKLCVTFTQSTLSRQAKETVMAVVPLMFRVLQTNLANIDNASLHLNALHISYSFSSISLLVSSVRQHYTTQCLRQVYSLLGSAEILGNPLGLVSNLGSGVKDFFYEPAAGMVQGPGQFVKGLSRGTESLVKNSVYGTFNAASKLTGSISTGLVNLSMDKSYIQARTNRKASQGPTNVGAGFLLGTKQLGQGIFAGVSGVITQPVMGAYHNGLTGFVEGVGKGIIGAAVKPTAGILDLAAQTTAGITYSAATHDKKPKLQRVRLPRMMATSDKRLTIYSDETAMLAMLLAKLPKDALSIDEQHELHVMLPGHRVMLATSHQLMALDTTSVLKPRVLWAYPVRHVLSSVSTDTGVSISIQAESVIVVKVALEPQDDRERDRVEDLVCKVVSQNTNHRTGSFRSQS</sequence>
<feature type="region of interest" description="Disordered" evidence="4">
    <location>
        <begin position="412"/>
        <end position="479"/>
    </location>
</feature>
<dbReference type="InterPro" id="IPR026854">
    <property type="entry name" value="VPS13_N"/>
</dbReference>
<dbReference type="PANTHER" id="PTHR16166">
    <property type="entry name" value="VACUOLAR PROTEIN SORTING-ASSOCIATED PROTEIN VPS13"/>
    <property type="match status" value="1"/>
</dbReference>
<feature type="domain" description="Intermembrane lipid transfer protein VPS13-like C-terminal" evidence="7">
    <location>
        <begin position="2857"/>
        <end position="2956"/>
    </location>
</feature>
<accession>T0QT10</accession>